<protein>
    <submittedName>
        <fullName evidence="1">DUF4334 domain-containing protein</fullName>
    </submittedName>
</protein>
<dbReference type="Proteomes" id="UP000295627">
    <property type="component" value="Unassembled WGS sequence"/>
</dbReference>
<sequence>MLLGRRRYGCWRPYRENGVHRRIVRCCLTAARYEPGPPVHNPPTNYQGTVSAAMIYARQPVVNHLRTRHPLHGRSRRSHRNRILHRA</sequence>
<evidence type="ECO:0000313" key="1">
    <source>
        <dbReference type="EMBL" id="TDH22374.1"/>
    </source>
</evidence>
<organism evidence="1 2">
    <name type="scientific">Mycobacteroides franklinii</name>
    <dbReference type="NCBI Taxonomy" id="948102"/>
    <lineage>
        <taxon>Bacteria</taxon>
        <taxon>Bacillati</taxon>
        <taxon>Actinomycetota</taxon>
        <taxon>Actinomycetes</taxon>
        <taxon>Mycobacteriales</taxon>
        <taxon>Mycobacteriaceae</taxon>
        <taxon>Mycobacteroides</taxon>
    </lineage>
</organism>
<gene>
    <name evidence="1" type="ORF">EJ571_10640</name>
</gene>
<dbReference type="EMBL" id="RXLR01000014">
    <property type="protein sequence ID" value="TDH22374.1"/>
    <property type="molecule type" value="Genomic_DNA"/>
</dbReference>
<comment type="caution">
    <text evidence="1">The sequence shown here is derived from an EMBL/GenBank/DDBJ whole genome shotgun (WGS) entry which is preliminary data.</text>
</comment>
<evidence type="ECO:0000313" key="2">
    <source>
        <dbReference type="Proteomes" id="UP000295627"/>
    </source>
</evidence>
<name>A0A4R5PDB1_9MYCO</name>
<reference evidence="1 2" key="1">
    <citation type="journal article" date="2019" name="Sci. Rep.">
        <title>Extended insight into the Mycobacterium chelonae-abscessus complex through whole genome sequencing of Mycobacterium salmoniphilum outbreak and Mycobacterium salmoniphilum-like strains.</title>
        <authorList>
            <person name="Behra P.R.K."/>
            <person name="Das S."/>
            <person name="Pettersson B.M.F."/>
            <person name="Shirreff L."/>
            <person name="DuCote T."/>
            <person name="Jacobsson K.G."/>
            <person name="Ennis D.G."/>
            <person name="Kirsebom L.A."/>
        </authorList>
    </citation>
    <scope>NUCLEOTIDE SEQUENCE [LARGE SCALE GENOMIC DNA]</scope>
    <source>
        <strain evidence="1 2">DSM 45524</strain>
    </source>
</reference>
<accession>A0A4R5PDB1</accession>
<proteinExistence type="predicted"/>
<dbReference type="AlphaFoldDB" id="A0A4R5PDB1"/>